<name>A0A0V0Q9M5_PSEPJ</name>
<sequence>MENSNLNEDKKTLSLNSMVCLKEGHDESPYIYFKFSENKEQIIQCIQCFLEDPENDKKINIEQLFKKPIWQIKNFPPLKDKNQEKEVKKCLENFTQQKIKEYQNDVKLQIEHFYEKAKENMLKSLAQQKKDSIQQFENLFVFSNLEELYNLEPLKQYLKQLEKKEIIFEQFYEYQLKMKRAFEDENKPNIVLEQNQLKQEINKQLNYLKQQLNEKVDVFSKNIKIDNNVLARLQNIQQHQQIINKTPCSTQQQQKIQQKLYQQGQFYINSKNSQNFSNPKIKFYKSNFNQDYNVQKDIFIKNNNKVIQFDNKVINQYKQVYSEPLDKDKTYHVKIKLNLQQQNKQTVTFHLIDSNDKDNDWESQNYIYISNINGDYGSDNVESKIKIGQNFSSFLEDDVTIFNIVFNYSQKIFEVYDDYKKGKIKTVIDQNLILGDLLLGLDIFQNHNNKATYTILDIKFEKKNIAFKIKLIMQSVAVLDNQNSQNSKNALICQNEDHDQSPLTFFKFSENKRQVLQCVLCSLEDPENDKKIIIEQLFKKPIWQIKNFPPLKDKSQDKEVKNGLENFTQKKIKEYQNDVKLQIEHFYEKAKENMLKSLAQQKKDSIQQFENLFVFSNLEELYNLEPLKQYLKQLEKKEIIFEQFYEYQLKIKRAFEDENNPNIVLEQGLLRQEINKQLVNLQQQLKEKVEIFSTNIKINHDILNKLNNNNQQQENITRKLQYTQQQQQIFQQQEQEKQQIYIKNLQNYTNPQIKFYKSNYNQIHNVQEDISIENNNKVIKFDNQVIKRYKQVYSEPLYKDKTYHFKMKLNLQQQNKQQVTFTLLDSNDKDIYWDGQNYIYITNSKGNYGSGHVISKIIEGQKFSSFMEDDVTIFNIVFNYSQKLFEVYDDDKKGHVKAVINQELIKHELLFGLDIKQQHNNKVTYTILDIKCY</sequence>
<dbReference type="AlphaFoldDB" id="A0A0V0Q9M5"/>
<organism evidence="1 2">
    <name type="scientific">Pseudocohnilembus persalinus</name>
    <name type="common">Ciliate</name>
    <dbReference type="NCBI Taxonomy" id="266149"/>
    <lineage>
        <taxon>Eukaryota</taxon>
        <taxon>Sar</taxon>
        <taxon>Alveolata</taxon>
        <taxon>Ciliophora</taxon>
        <taxon>Intramacronucleata</taxon>
        <taxon>Oligohymenophorea</taxon>
        <taxon>Scuticociliatia</taxon>
        <taxon>Philasterida</taxon>
        <taxon>Pseudocohnilembidae</taxon>
        <taxon>Pseudocohnilembus</taxon>
    </lineage>
</organism>
<evidence type="ECO:0000313" key="1">
    <source>
        <dbReference type="EMBL" id="KRW98881.1"/>
    </source>
</evidence>
<dbReference type="InParanoid" id="A0A0V0Q9M5"/>
<keyword evidence="2" id="KW-1185">Reference proteome</keyword>
<proteinExistence type="predicted"/>
<accession>A0A0V0Q9M5</accession>
<dbReference type="EMBL" id="LDAU01000226">
    <property type="protein sequence ID" value="KRW98881.1"/>
    <property type="molecule type" value="Genomic_DNA"/>
</dbReference>
<gene>
    <name evidence="1" type="ORF">PPERSA_07379</name>
</gene>
<reference evidence="1 2" key="1">
    <citation type="journal article" date="2015" name="Sci. Rep.">
        <title>Genome of the facultative scuticociliatosis pathogen Pseudocohnilembus persalinus provides insight into its virulence through horizontal gene transfer.</title>
        <authorList>
            <person name="Xiong J."/>
            <person name="Wang G."/>
            <person name="Cheng J."/>
            <person name="Tian M."/>
            <person name="Pan X."/>
            <person name="Warren A."/>
            <person name="Jiang C."/>
            <person name="Yuan D."/>
            <person name="Miao W."/>
        </authorList>
    </citation>
    <scope>NUCLEOTIDE SEQUENCE [LARGE SCALE GENOMIC DNA]</scope>
    <source>
        <strain evidence="1">36N120E</strain>
    </source>
</reference>
<comment type="caution">
    <text evidence="1">The sequence shown here is derived from an EMBL/GenBank/DDBJ whole genome shotgun (WGS) entry which is preliminary data.</text>
</comment>
<protein>
    <submittedName>
        <fullName evidence="1">Uncharacterized protein</fullName>
    </submittedName>
</protein>
<evidence type="ECO:0000313" key="2">
    <source>
        <dbReference type="Proteomes" id="UP000054937"/>
    </source>
</evidence>
<dbReference type="Proteomes" id="UP000054937">
    <property type="component" value="Unassembled WGS sequence"/>
</dbReference>